<comment type="similarity">
    <text evidence="1">Belongs to the ABC transporter superfamily.</text>
</comment>
<dbReference type="Proteomes" id="UP000184476">
    <property type="component" value="Unassembled WGS sequence"/>
</dbReference>
<evidence type="ECO:0000256" key="4">
    <source>
        <dbReference type="ARBA" id="ARBA00022840"/>
    </source>
</evidence>
<dbReference type="InterPro" id="IPR003439">
    <property type="entry name" value="ABC_transporter-like_ATP-bd"/>
</dbReference>
<dbReference type="PANTHER" id="PTHR43335">
    <property type="entry name" value="ABC TRANSPORTER, ATP-BINDING PROTEIN"/>
    <property type="match status" value="1"/>
</dbReference>
<evidence type="ECO:0000259" key="5">
    <source>
        <dbReference type="PROSITE" id="PS50893"/>
    </source>
</evidence>
<dbReference type="InterPro" id="IPR003593">
    <property type="entry name" value="AAA+_ATPase"/>
</dbReference>
<feature type="domain" description="ABC transporter" evidence="5">
    <location>
        <begin position="6"/>
        <end position="234"/>
    </location>
</feature>
<dbReference type="PROSITE" id="PS00211">
    <property type="entry name" value="ABC_TRANSPORTER_1"/>
    <property type="match status" value="1"/>
</dbReference>
<dbReference type="InterPro" id="IPR017871">
    <property type="entry name" value="ABC_transporter-like_CS"/>
</dbReference>
<keyword evidence="4 6" id="KW-0067">ATP-binding</keyword>
<accession>A0A1M4ZN58</accession>
<dbReference type="PROSITE" id="PS50893">
    <property type="entry name" value="ABC_TRANSPORTER_2"/>
    <property type="match status" value="1"/>
</dbReference>
<evidence type="ECO:0000256" key="1">
    <source>
        <dbReference type="ARBA" id="ARBA00005417"/>
    </source>
</evidence>
<name>A0A1M4ZN58_9BACL</name>
<organism evidence="6 7">
    <name type="scientific">Seinonella peptonophila</name>
    <dbReference type="NCBI Taxonomy" id="112248"/>
    <lineage>
        <taxon>Bacteria</taxon>
        <taxon>Bacillati</taxon>
        <taxon>Bacillota</taxon>
        <taxon>Bacilli</taxon>
        <taxon>Bacillales</taxon>
        <taxon>Thermoactinomycetaceae</taxon>
        <taxon>Seinonella</taxon>
    </lineage>
</organism>
<dbReference type="OrthoDB" id="9804819at2"/>
<keyword evidence="3" id="KW-0547">Nucleotide-binding</keyword>
<dbReference type="AlphaFoldDB" id="A0A1M4ZN58"/>
<sequence length="244" mass="27266">MGEIVLDVQNVTKQHKNHRGIFHINLTLHKGDVFGLMGPNGAGKSTLFKILVGLIKADQGKIRFFGHSLDTAFEQAMKKVGCLIEKSVAYEHLSALQNLQLAARFYADIHPKDIEEALKTVGLYEVRKEKVSDFSAGMKQRIALANALISNPVFVILDEPITNLDLDGMIEVRNIIHHLSTEKGITFLISSHSANEMEKICNRVGVLFKGELLKIGDIDELTERQSLEEFYLNCVQTNGVKDHE</sequence>
<dbReference type="GO" id="GO:0005524">
    <property type="term" value="F:ATP binding"/>
    <property type="evidence" value="ECO:0007669"/>
    <property type="project" value="UniProtKB-KW"/>
</dbReference>
<dbReference type="SMART" id="SM00382">
    <property type="entry name" value="AAA"/>
    <property type="match status" value="1"/>
</dbReference>
<dbReference type="PANTHER" id="PTHR43335:SF4">
    <property type="entry name" value="ABC TRANSPORTER, ATP-BINDING PROTEIN"/>
    <property type="match status" value="1"/>
</dbReference>
<reference evidence="6 7" key="1">
    <citation type="submission" date="2016-11" db="EMBL/GenBank/DDBJ databases">
        <authorList>
            <person name="Jaros S."/>
            <person name="Januszkiewicz K."/>
            <person name="Wedrychowicz H."/>
        </authorList>
    </citation>
    <scope>NUCLEOTIDE SEQUENCE [LARGE SCALE GENOMIC DNA]</scope>
    <source>
        <strain evidence="6 7">DSM 44666</strain>
    </source>
</reference>
<evidence type="ECO:0000256" key="3">
    <source>
        <dbReference type="ARBA" id="ARBA00022741"/>
    </source>
</evidence>
<keyword evidence="7" id="KW-1185">Reference proteome</keyword>
<dbReference type="RefSeq" id="WP_073155835.1">
    <property type="nucleotide sequence ID" value="NZ_FQVL01000010.1"/>
</dbReference>
<dbReference type="Pfam" id="PF00005">
    <property type="entry name" value="ABC_tran"/>
    <property type="match status" value="1"/>
</dbReference>
<dbReference type="InterPro" id="IPR027417">
    <property type="entry name" value="P-loop_NTPase"/>
</dbReference>
<dbReference type="Gene3D" id="3.40.50.300">
    <property type="entry name" value="P-loop containing nucleotide triphosphate hydrolases"/>
    <property type="match status" value="1"/>
</dbReference>
<dbReference type="STRING" id="112248.SAMN05444392_1105"/>
<protein>
    <submittedName>
        <fullName evidence="6">ABC-2 type transport system ATP-binding protein</fullName>
    </submittedName>
</protein>
<dbReference type="EMBL" id="FQVL01000010">
    <property type="protein sequence ID" value="SHF19232.1"/>
    <property type="molecule type" value="Genomic_DNA"/>
</dbReference>
<dbReference type="SUPFAM" id="SSF52540">
    <property type="entry name" value="P-loop containing nucleoside triphosphate hydrolases"/>
    <property type="match status" value="1"/>
</dbReference>
<evidence type="ECO:0000313" key="6">
    <source>
        <dbReference type="EMBL" id="SHF19232.1"/>
    </source>
</evidence>
<evidence type="ECO:0000313" key="7">
    <source>
        <dbReference type="Proteomes" id="UP000184476"/>
    </source>
</evidence>
<gene>
    <name evidence="6" type="ORF">SAMN05444392_1105</name>
</gene>
<dbReference type="GO" id="GO:0016887">
    <property type="term" value="F:ATP hydrolysis activity"/>
    <property type="evidence" value="ECO:0007669"/>
    <property type="project" value="InterPro"/>
</dbReference>
<keyword evidence="2" id="KW-0813">Transport</keyword>
<evidence type="ECO:0000256" key="2">
    <source>
        <dbReference type="ARBA" id="ARBA00022448"/>
    </source>
</evidence>
<proteinExistence type="inferred from homology"/>